<evidence type="ECO:0000313" key="1">
    <source>
        <dbReference type="EMBL" id="KAG7523523.1"/>
    </source>
</evidence>
<accession>A0AAV6T238</accession>
<name>A0AAV6T238_SOLSE</name>
<keyword evidence="2" id="KW-1185">Reference proteome</keyword>
<gene>
    <name evidence="1" type="ORF">JOB18_049109</name>
</gene>
<comment type="caution">
    <text evidence="1">The sequence shown here is derived from an EMBL/GenBank/DDBJ whole genome shotgun (WGS) entry which is preliminary data.</text>
</comment>
<dbReference type="Proteomes" id="UP000693946">
    <property type="component" value="Linkage Group LG10"/>
</dbReference>
<dbReference type="EMBL" id="JAGKHQ010000002">
    <property type="protein sequence ID" value="KAG7523523.1"/>
    <property type="molecule type" value="Genomic_DNA"/>
</dbReference>
<organism evidence="1 2">
    <name type="scientific">Solea senegalensis</name>
    <name type="common">Senegalese sole</name>
    <dbReference type="NCBI Taxonomy" id="28829"/>
    <lineage>
        <taxon>Eukaryota</taxon>
        <taxon>Metazoa</taxon>
        <taxon>Chordata</taxon>
        <taxon>Craniata</taxon>
        <taxon>Vertebrata</taxon>
        <taxon>Euteleostomi</taxon>
        <taxon>Actinopterygii</taxon>
        <taxon>Neopterygii</taxon>
        <taxon>Teleostei</taxon>
        <taxon>Neoteleostei</taxon>
        <taxon>Acanthomorphata</taxon>
        <taxon>Carangaria</taxon>
        <taxon>Pleuronectiformes</taxon>
        <taxon>Pleuronectoidei</taxon>
        <taxon>Soleidae</taxon>
        <taxon>Solea</taxon>
    </lineage>
</organism>
<protein>
    <submittedName>
        <fullName evidence="1">Uncharacterized protein</fullName>
    </submittedName>
</protein>
<evidence type="ECO:0000313" key="2">
    <source>
        <dbReference type="Proteomes" id="UP000693946"/>
    </source>
</evidence>
<sequence length="127" mass="14281">MSLYVFGLDTEILRWKGAATAPLDPALFGSLNRNLPVSLKEGGEEGVSHTPATIHPFYFLMELITQTAAQPLYEPPEVEHNGKQHQGWLTRIVWTGYLKGKSNTQTHFNSWFKVVIIQGQPSVYNIL</sequence>
<proteinExistence type="predicted"/>
<reference evidence="1 2" key="1">
    <citation type="journal article" date="2021" name="Sci. Rep.">
        <title>Chromosome anchoring in Senegalese sole (Solea senegalensis) reveals sex-associated markers and genome rearrangements in flatfish.</title>
        <authorList>
            <person name="Guerrero-Cozar I."/>
            <person name="Gomez-Garrido J."/>
            <person name="Berbel C."/>
            <person name="Martinez-Blanch J.F."/>
            <person name="Alioto T."/>
            <person name="Claros M.G."/>
            <person name="Gagnaire P.A."/>
            <person name="Manchado M."/>
        </authorList>
    </citation>
    <scope>NUCLEOTIDE SEQUENCE [LARGE SCALE GENOMIC DNA]</scope>
    <source>
        <strain evidence="1">Sse05_10M</strain>
    </source>
</reference>
<dbReference type="AlphaFoldDB" id="A0AAV6T238"/>